<dbReference type="Gene3D" id="2.60.40.2230">
    <property type="entry name" value="Uncharacterised protein YcnI-like PF07987, DUF1775"/>
    <property type="match status" value="1"/>
</dbReference>
<dbReference type="InterPro" id="IPR058248">
    <property type="entry name" value="Lxx211020-like"/>
</dbReference>
<feature type="domain" description="YncI copper-binding" evidence="3">
    <location>
        <begin position="27"/>
        <end position="162"/>
    </location>
</feature>
<accession>A0A5Q0M0I3</accession>
<feature type="region of interest" description="Disordered" evidence="1">
    <location>
        <begin position="288"/>
        <end position="310"/>
    </location>
</feature>
<evidence type="ECO:0000313" key="5">
    <source>
        <dbReference type="Proteomes" id="UP000326780"/>
    </source>
</evidence>
<evidence type="ECO:0000256" key="2">
    <source>
        <dbReference type="SAM" id="SignalP"/>
    </source>
</evidence>
<dbReference type="InterPro" id="IPR007410">
    <property type="entry name" value="LpqE-like"/>
</dbReference>
<dbReference type="InterPro" id="IPR038507">
    <property type="entry name" value="YcnI-like_sf"/>
</dbReference>
<dbReference type="CDD" id="cd08545">
    <property type="entry name" value="YcnI_like"/>
    <property type="match status" value="1"/>
</dbReference>
<reference evidence="4 5" key="1">
    <citation type="submission" date="2019-10" db="EMBL/GenBank/DDBJ databases">
        <title>Complete genome sequence of Variovorax paradoxus 5C-2.</title>
        <authorList>
            <person name="Gogoleva N.E."/>
            <person name="Balkin A.S."/>
        </authorList>
    </citation>
    <scope>NUCLEOTIDE SEQUENCE [LARGE SCALE GENOMIC DNA]</scope>
    <source>
        <strain evidence="4 5">5C-2</strain>
    </source>
</reference>
<evidence type="ECO:0000313" key="4">
    <source>
        <dbReference type="EMBL" id="QFZ83121.1"/>
    </source>
</evidence>
<keyword evidence="2" id="KW-0732">Signal</keyword>
<dbReference type="InterPro" id="IPR012533">
    <property type="entry name" value="YcnI-copper_dom"/>
</dbReference>
<dbReference type="EMBL" id="CP045644">
    <property type="protein sequence ID" value="QFZ83121.1"/>
    <property type="molecule type" value="Genomic_DNA"/>
</dbReference>
<feature type="signal peptide" evidence="2">
    <location>
        <begin position="1"/>
        <end position="26"/>
    </location>
</feature>
<dbReference type="Proteomes" id="UP000326780">
    <property type="component" value="Chromosome"/>
</dbReference>
<evidence type="ECO:0000256" key="1">
    <source>
        <dbReference type="SAM" id="MobiDB-lite"/>
    </source>
</evidence>
<organism evidence="4 5">
    <name type="scientific">Variovorax paradoxus</name>
    <dbReference type="NCBI Taxonomy" id="34073"/>
    <lineage>
        <taxon>Bacteria</taxon>
        <taxon>Pseudomonadati</taxon>
        <taxon>Pseudomonadota</taxon>
        <taxon>Betaproteobacteria</taxon>
        <taxon>Burkholderiales</taxon>
        <taxon>Comamonadaceae</taxon>
        <taxon>Variovorax</taxon>
    </lineage>
</organism>
<dbReference type="Gene3D" id="2.60.40.1890">
    <property type="entry name" value="PCu(A)C copper chaperone"/>
    <property type="match status" value="1"/>
</dbReference>
<dbReference type="Pfam" id="PF04314">
    <property type="entry name" value="PCuAC"/>
    <property type="match status" value="1"/>
</dbReference>
<protein>
    <submittedName>
        <fullName evidence="4">Copper chaperone PCu(A)C</fullName>
    </submittedName>
</protein>
<proteinExistence type="predicted"/>
<dbReference type="PANTHER" id="PTHR36302">
    <property type="entry name" value="BLR7088 PROTEIN"/>
    <property type="match status" value="1"/>
</dbReference>
<name>A0A5Q0M0I3_VARPD</name>
<gene>
    <name evidence="4" type="ORF">GFK26_10260</name>
</gene>
<evidence type="ECO:0000259" key="3">
    <source>
        <dbReference type="Pfam" id="PF07987"/>
    </source>
</evidence>
<dbReference type="RefSeq" id="WP_153281873.1">
    <property type="nucleotide sequence ID" value="NZ_CP045644.1"/>
</dbReference>
<feature type="chain" id="PRO_5024989313" evidence="2">
    <location>
        <begin position="27"/>
        <end position="310"/>
    </location>
</feature>
<dbReference type="SUPFAM" id="SSF110087">
    <property type="entry name" value="DR1885-like metal-binding protein"/>
    <property type="match status" value="1"/>
</dbReference>
<dbReference type="PROSITE" id="PS51257">
    <property type="entry name" value="PROKAR_LIPOPROTEIN"/>
    <property type="match status" value="1"/>
</dbReference>
<feature type="compositionally biased region" description="Low complexity" evidence="1">
    <location>
        <begin position="288"/>
        <end position="302"/>
    </location>
</feature>
<dbReference type="PANTHER" id="PTHR36302:SF1">
    <property type="entry name" value="COPPER CHAPERONE PCU(A)C"/>
    <property type="match status" value="1"/>
</dbReference>
<dbReference type="InterPro" id="IPR036182">
    <property type="entry name" value="PCuAC_sf"/>
</dbReference>
<dbReference type="Pfam" id="PF07987">
    <property type="entry name" value="DUF1775"/>
    <property type="match status" value="1"/>
</dbReference>
<dbReference type="AlphaFoldDB" id="A0A5Q0M0I3"/>
<sequence>MTKPFTPTFHILAACALLAGAGAAGAHVSLPPGGATVGSEYNAAFRVGHACEGAKATTGLAVRLPKGFVLTDAQARKGWKLDAPKAGSVEGEVRWTAETPQNALPAAERGEFVLRGKVPAAPGPLWFKVHQDCDVGSVDWAQVPAAGSATAGLKTPAPKLDVVAQGVATVDVRDAWVRQSVPGQSGTGAFMKLTAPTGTKLVGISTPAAGVAEVHEMKMEGDTMRMRELAGGLDLPAGKTVELKPGGYHVMLMDLKGAMTKGATVPMTLKFEDAKGTKTTLELKLPVGAPEGAAPAPAAGGAHQHHQHKH</sequence>